<evidence type="ECO:0000313" key="1">
    <source>
        <dbReference type="EMBL" id="CAH3184305.1"/>
    </source>
</evidence>
<dbReference type="EMBL" id="CALNXI010002186">
    <property type="protein sequence ID" value="CAH3184305.1"/>
    <property type="molecule type" value="Genomic_DNA"/>
</dbReference>
<evidence type="ECO:0000313" key="2">
    <source>
        <dbReference type="Proteomes" id="UP001159427"/>
    </source>
</evidence>
<gene>
    <name evidence="1" type="ORF">PEVE_00015362</name>
</gene>
<name>A0ABN8S1U4_9CNID</name>
<protein>
    <submittedName>
        <fullName evidence="1">Uncharacterized protein</fullName>
    </submittedName>
</protein>
<reference evidence="1 2" key="1">
    <citation type="submission" date="2022-05" db="EMBL/GenBank/DDBJ databases">
        <authorList>
            <consortium name="Genoscope - CEA"/>
            <person name="William W."/>
        </authorList>
    </citation>
    <scope>NUCLEOTIDE SEQUENCE [LARGE SCALE GENOMIC DNA]</scope>
</reference>
<feature type="non-terminal residue" evidence="1">
    <location>
        <position position="92"/>
    </location>
</feature>
<accession>A0ABN8S1U4</accession>
<proteinExistence type="predicted"/>
<feature type="non-terminal residue" evidence="1">
    <location>
        <position position="1"/>
    </location>
</feature>
<comment type="caution">
    <text evidence="1">The sequence shown here is derived from an EMBL/GenBank/DDBJ whole genome shotgun (WGS) entry which is preliminary data.</text>
</comment>
<dbReference type="Proteomes" id="UP001159427">
    <property type="component" value="Unassembled WGS sequence"/>
</dbReference>
<organism evidence="1 2">
    <name type="scientific">Porites evermanni</name>
    <dbReference type="NCBI Taxonomy" id="104178"/>
    <lineage>
        <taxon>Eukaryota</taxon>
        <taxon>Metazoa</taxon>
        <taxon>Cnidaria</taxon>
        <taxon>Anthozoa</taxon>
        <taxon>Hexacorallia</taxon>
        <taxon>Scleractinia</taxon>
        <taxon>Fungiina</taxon>
        <taxon>Poritidae</taxon>
        <taxon>Porites</taxon>
    </lineage>
</organism>
<sequence>LNLQFSSNFTESVKYKYRMKFIDVLETLCDKSQHMLRRMAESSKRKDSNVGYVHSLSPIKKVRSGKLYYNFDLQTSPTKFTRVVGFDKNLHA</sequence>
<keyword evidence="2" id="KW-1185">Reference proteome</keyword>